<evidence type="ECO:0000256" key="6">
    <source>
        <dbReference type="ARBA" id="ARBA00023065"/>
    </source>
</evidence>
<keyword evidence="3" id="KW-1003">Cell membrane</keyword>
<keyword evidence="5 9" id="KW-1133">Transmembrane helix</keyword>
<accession>A0A9P7D6V2</accession>
<feature type="transmembrane region" description="Helical" evidence="9">
    <location>
        <begin position="15"/>
        <end position="34"/>
    </location>
</feature>
<keyword evidence="11" id="KW-1185">Reference proteome</keyword>
<evidence type="ECO:0000256" key="9">
    <source>
        <dbReference type="SAM" id="Phobius"/>
    </source>
</evidence>
<evidence type="ECO:0000256" key="5">
    <source>
        <dbReference type="ARBA" id="ARBA00022989"/>
    </source>
</evidence>
<dbReference type="AlphaFoldDB" id="A0A9P7D6V2"/>
<keyword evidence="7 9" id="KW-0472">Membrane</keyword>
<dbReference type="Pfam" id="PF25539">
    <property type="entry name" value="Bestrophin_2"/>
    <property type="match status" value="3"/>
</dbReference>
<feature type="transmembrane region" description="Helical" evidence="9">
    <location>
        <begin position="403"/>
        <end position="422"/>
    </location>
</feature>
<evidence type="ECO:0000256" key="2">
    <source>
        <dbReference type="ARBA" id="ARBA00022448"/>
    </source>
</evidence>
<keyword evidence="4 9" id="KW-0812">Transmembrane</keyword>
<name>A0A9P7D6V2_9AGAM</name>
<dbReference type="OrthoDB" id="1368at2759"/>
<evidence type="ECO:0000256" key="8">
    <source>
        <dbReference type="SAM" id="MobiDB-lite"/>
    </source>
</evidence>
<dbReference type="PANTHER" id="PTHR33281">
    <property type="entry name" value="UPF0187 PROTEIN YNEE"/>
    <property type="match status" value="1"/>
</dbReference>
<comment type="caution">
    <text evidence="10">The sequence shown here is derived from an EMBL/GenBank/DDBJ whole genome shotgun (WGS) entry which is preliminary data.</text>
</comment>
<feature type="transmembrane region" description="Helical" evidence="9">
    <location>
        <begin position="375"/>
        <end position="397"/>
    </location>
</feature>
<dbReference type="EMBL" id="JABBWD010000006">
    <property type="protein sequence ID" value="KAG1781202.1"/>
    <property type="molecule type" value="Genomic_DNA"/>
</dbReference>
<evidence type="ECO:0000256" key="7">
    <source>
        <dbReference type="ARBA" id="ARBA00023136"/>
    </source>
</evidence>
<evidence type="ECO:0000313" key="11">
    <source>
        <dbReference type="Proteomes" id="UP000714275"/>
    </source>
</evidence>
<dbReference type="GO" id="GO:0005886">
    <property type="term" value="C:plasma membrane"/>
    <property type="evidence" value="ECO:0007669"/>
    <property type="project" value="UniProtKB-SubCell"/>
</dbReference>
<keyword evidence="2" id="KW-0813">Transport</keyword>
<evidence type="ECO:0000256" key="3">
    <source>
        <dbReference type="ARBA" id="ARBA00022475"/>
    </source>
</evidence>
<evidence type="ECO:0000256" key="1">
    <source>
        <dbReference type="ARBA" id="ARBA00004651"/>
    </source>
</evidence>
<sequence length="506" mass="56915">MLPVLVSATALNRCWPMLICIGIWSSALCVLNHYTHGKLSVPPTLITLFGTVLGVVLSFVTTSSFERYNNFRTLWSQIVLNCRTFGRIVWLHVPENAISAPINDRPLSHEETERDKARTLIEKKTMVNLVEAYAVSVKHYLRGEDGIYYEDLYPLVSFLPPYTRPVIIPPTTLPGLDRRPMHESTSCSHSSHDAPVSCEITQVPVSPSHLSHPNQTPLSTIPKATFQSANRNMTSAEGRAITDANELFYNDGLLLPAMMPPRHHWRNVFPFSIFFWILEKCAGGAVGENYALRRFRHRSDKHNIPLEISMLLSSYISALQARKTVDTMTINLLHTSLNQLVDAQTGLERVLTTPKPVSCVNIRPFPPMCMSPHSLLSFSSHVWMVTLFYCLSLPFQLWSVFEWFTIPVSVLATFVFFGFFVIGDAIENPFGYDKDDLNLDHFVQNILRKELRALTSTPTPNLAEWVFSPTNNFLGASPGDIGPIESPSAWLHKGKTEIINALHGVL</sequence>
<keyword evidence="6" id="KW-0406">Ion transport</keyword>
<dbReference type="Proteomes" id="UP000714275">
    <property type="component" value="Unassembled WGS sequence"/>
</dbReference>
<dbReference type="InterPro" id="IPR044669">
    <property type="entry name" value="YneE/VCCN1/2-like"/>
</dbReference>
<organism evidence="10 11">
    <name type="scientific">Suillus placidus</name>
    <dbReference type="NCBI Taxonomy" id="48579"/>
    <lineage>
        <taxon>Eukaryota</taxon>
        <taxon>Fungi</taxon>
        <taxon>Dikarya</taxon>
        <taxon>Basidiomycota</taxon>
        <taxon>Agaricomycotina</taxon>
        <taxon>Agaricomycetes</taxon>
        <taxon>Agaricomycetidae</taxon>
        <taxon>Boletales</taxon>
        <taxon>Suillineae</taxon>
        <taxon>Suillaceae</taxon>
        <taxon>Suillus</taxon>
    </lineage>
</organism>
<proteinExistence type="predicted"/>
<feature type="transmembrane region" description="Helical" evidence="9">
    <location>
        <begin position="46"/>
        <end position="65"/>
    </location>
</feature>
<feature type="region of interest" description="Disordered" evidence="8">
    <location>
        <begin position="173"/>
        <end position="194"/>
    </location>
</feature>
<evidence type="ECO:0000256" key="4">
    <source>
        <dbReference type="ARBA" id="ARBA00022692"/>
    </source>
</evidence>
<protein>
    <submittedName>
        <fullName evidence="10">Uncharacterized protein</fullName>
    </submittedName>
</protein>
<evidence type="ECO:0000313" key="10">
    <source>
        <dbReference type="EMBL" id="KAG1781202.1"/>
    </source>
</evidence>
<dbReference type="PANTHER" id="PTHR33281:SF19">
    <property type="entry name" value="VOLTAGE-DEPENDENT ANION CHANNEL-FORMING PROTEIN YNEE"/>
    <property type="match status" value="1"/>
</dbReference>
<gene>
    <name evidence="10" type="ORF">EV702DRAFT_648242</name>
</gene>
<dbReference type="GO" id="GO:0005254">
    <property type="term" value="F:chloride channel activity"/>
    <property type="evidence" value="ECO:0007669"/>
    <property type="project" value="InterPro"/>
</dbReference>
<reference evidence="10" key="1">
    <citation type="journal article" date="2020" name="New Phytol.">
        <title>Comparative genomics reveals dynamic genome evolution in host specialist ectomycorrhizal fungi.</title>
        <authorList>
            <person name="Lofgren L.A."/>
            <person name="Nguyen N.H."/>
            <person name="Vilgalys R."/>
            <person name="Ruytinx J."/>
            <person name="Liao H.L."/>
            <person name="Branco S."/>
            <person name="Kuo A."/>
            <person name="LaButti K."/>
            <person name="Lipzen A."/>
            <person name="Andreopoulos W."/>
            <person name="Pangilinan J."/>
            <person name="Riley R."/>
            <person name="Hundley H."/>
            <person name="Na H."/>
            <person name="Barry K."/>
            <person name="Grigoriev I.V."/>
            <person name="Stajich J.E."/>
            <person name="Kennedy P.G."/>
        </authorList>
    </citation>
    <scope>NUCLEOTIDE SEQUENCE</scope>
    <source>
        <strain evidence="10">DOB743</strain>
    </source>
</reference>
<comment type="subcellular location">
    <subcellularLocation>
        <location evidence="1">Cell membrane</location>
        <topology evidence="1">Multi-pass membrane protein</topology>
    </subcellularLocation>
</comment>